<sequence length="171" mass="18922">MQTVRFAMVIGRPYGEVARRRSGVRESEGRIWETECIVLPGILAARSLSAPPATEVADSKLSYCHALSSPSPWEGRAKRGEGSALNPARNPPRPETVRPSQREGEVKRHDLMTRTQANHAFDDTHCVKENPAKVARRTFPSPSPETQNTASSPARTTRRTAHQLVHRRAAP</sequence>
<dbReference type="AlphaFoldDB" id="Q7UWU6"/>
<dbReference type="Proteomes" id="UP000001025">
    <property type="component" value="Chromosome"/>
</dbReference>
<keyword evidence="3" id="KW-1185">Reference proteome</keyword>
<evidence type="ECO:0000313" key="3">
    <source>
        <dbReference type="Proteomes" id="UP000001025"/>
    </source>
</evidence>
<feature type="compositionally biased region" description="Basic and acidic residues" evidence="1">
    <location>
        <begin position="100"/>
        <end position="112"/>
    </location>
</feature>
<organism evidence="2 3">
    <name type="scientific">Rhodopirellula baltica (strain DSM 10527 / NCIMB 13988 / SH1)</name>
    <dbReference type="NCBI Taxonomy" id="243090"/>
    <lineage>
        <taxon>Bacteria</taxon>
        <taxon>Pseudomonadati</taxon>
        <taxon>Planctomycetota</taxon>
        <taxon>Planctomycetia</taxon>
        <taxon>Pirellulales</taxon>
        <taxon>Pirellulaceae</taxon>
        <taxon>Rhodopirellula</taxon>
    </lineage>
</organism>
<dbReference type="EMBL" id="BX294135">
    <property type="protein sequence ID" value="CAD72266.1"/>
    <property type="molecule type" value="Genomic_DNA"/>
</dbReference>
<gene>
    <name evidence="2" type="ordered locus">RB1783</name>
</gene>
<dbReference type="HOGENOM" id="CLU_1561666_0_0_0"/>
<feature type="compositionally biased region" description="Basic and acidic residues" evidence="1">
    <location>
        <begin position="120"/>
        <end position="131"/>
    </location>
</feature>
<reference evidence="2 3" key="1">
    <citation type="journal article" date="2003" name="Proc. Natl. Acad. Sci. U.S.A.">
        <title>Complete genome sequence of the marine planctomycete Pirellula sp. strain 1.</title>
        <authorList>
            <person name="Gloeckner F.O."/>
            <person name="Kube M."/>
            <person name="Bauer M."/>
            <person name="Teeling H."/>
            <person name="Lombardot T."/>
            <person name="Ludwig W."/>
            <person name="Gade D."/>
            <person name="Beck A."/>
            <person name="Borzym K."/>
            <person name="Heitmann K."/>
            <person name="Rabus R."/>
            <person name="Schlesner H."/>
            <person name="Amann R."/>
            <person name="Reinhardt R."/>
        </authorList>
    </citation>
    <scope>NUCLEOTIDE SEQUENCE [LARGE SCALE GENOMIC DNA]</scope>
    <source>
        <strain evidence="3">DSM 10527 / NCIMB 13988 / SH1</strain>
    </source>
</reference>
<dbReference type="InParanoid" id="Q7UWU6"/>
<dbReference type="KEGG" id="rba:RB1783"/>
<dbReference type="EnsemblBacteria" id="CAD72266">
    <property type="protein sequence ID" value="CAD72266"/>
    <property type="gene ID" value="RB1783"/>
</dbReference>
<name>Q7UWU6_RHOBA</name>
<evidence type="ECO:0000256" key="1">
    <source>
        <dbReference type="SAM" id="MobiDB-lite"/>
    </source>
</evidence>
<accession>Q7UWU6</accession>
<evidence type="ECO:0000313" key="2">
    <source>
        <dbReference type="EMBL" id="CAD72266.1"/>
    </source>
</evidence>
<proteinExistence type="predicted"/>
<feature type="compositionally biased region" description="Basic residues" evidence="1">
    <location>
        <begin position="156"/>
        <end position="171"/>
    </location>
</feature>
<feature type="region of interest" description="Disordered" evidence="1">
    <location>
        <begin position="68"/>
        <end position="171"/>
    </location>
</feature>
<protein>
    <submittedName>
        <fullName evidence="2">Uncharacterized protein</fullName>
    </submittedName>
</protein>
<dbReference type="STRING" id="243090.RB1783"/>